<evidence type="ECO:0000259" key="2">
    <source>
        <dbReference type="Pfam" id="PF12804"/>
    </source>
</evidence>
<dbReference type="AlphaFoldDB" id="A0A2M9CYQ4"/>
<evidence type="ECO:0000313" key="3">
    <source>
        <dbReference type="EMBL" id="PJJ77040.1"/>
    </source>
</evidence>
<dbReference type="SUPFAM" id="SSF53448">
    <property type="entry name" value="Nucleotide-diphospho-sugar transferases"/>
    <property type="match status" value="1"/>
</dbReference>
<dbReference type="InterPro" id="IPR029044">
    <property type="entry name" value="Nucleotide-diphossugar_trans"/>
</dbReference>
<organism evidence="3 4">
    <name type="scientific">Sediminihabitans luteus</name>
    <dbReference type="NCBI Taxonomy" id="1138585"/>
    <lineage>
        <taxon>Bacteria</taxon>
        <taxon>Bacillati</taxon>
        <taxon>Actinomycetota</taxon>
        <taxon>Actinomycetes</taxon>
        <taxon>Micrococcales</taxon>
        <taxon>Cellulomonadaceae</taxon>
        <taxon>Sediminihabitans</taxon>
    </lineage>
</organism>
<name>A0A2M9CYQ4_9CELL</name>
<evidence type="ECO:0000313" key="4">
    <source>
        <dbReference type="Proteomes" id="UP000231693"/>
    </source>
</evidence>
<gene>
    <name evidence="3" type="ORF">CLV28_0252</name>
</gene>
<comment type="caution">
    <text evidence="3">The sequence shown here is derived from an EMBL/GenBank/DDBJ whole genome shotgun (WGS) entry which is preliminary data.</text>
</comment>
<dbReference type="PANTHER" id="PTHR43777">
    <property type="entry name" value="MOLYBDENUM COFACTOR CYTIDYLYLTRANSFERASE"/>
    <property type="match status" value="1"/>
</dbReference>
<dbReference type="PANTHER" id="PTHR43777:SF1">
    <property type="entry name" value="MOLYBDENUM COFACTOR CYTIDYLYLTRANSFERASE"/>
    <property type="match status" value="1"/>
</dbReference>
<dbReference type="InterPro" id="IPR025877">
    <property type="entry name" value="MobA-like_NTP_Trfase"/>
</dbReference>
<evidence type="ECO:0000256" key="1">
    <source>
        <dbReference type="SAM" id="MobiDB-lite"/>
    </source>
</evidence>
<keyword evidence="3" id="KW-0548">Nucleotidyltransferase</keyword>
<feature type="compositionally biased region" description="Basic and acidic residues" evidence="1">
    <location>
        <begin position="138"/>
        <end position="155"/>
    </location>
</feature>
<reference evidence="3 4" key="1">
    <citation type="submission" date="2017-11" db="EMBL/GenBank/DDBJ databases">
        <title>Genomic Encyclopedia of Archaeal and Bacterial Type Strains, Phase II (KMG-II): From Individual Species to Whole Genera.</title>
        <authorList>
            <person name="Goeker M."/>
        </authorList>
    </citation>
    <scope>NUCLEOTIDE SEQUENCE [LARGE SCALE GENOMIC DNA]</scope>
    <source>
        <strain evidence="3 4">DSM 25478</strain>
    </source>
</reference>
<dbReference type="Pfam" id="PF12804">
    <property type="entry name" value="NTP_transf_3"/>
    <property type="match status" value="1"/>
</dbReference>
<feature type="region of interest" description="Disordered" evidence="1">
    <location>
        <begin position="133"/>
        <end position="156"/>
    </location>
</feature>
<keyword evidence="4" id="KW-1185">Reference proteome</keyword>
<sequence>MSGARLSGARVTGVVLAAGAGRRYGAPKALAREADGVPWLVTACATLRAGGIDDVTVVLGAQADDGARLVPADVRTVRATGWERGLSASLAAALADVAGRADPPDAVLLTLVDLPGLRPEAVRRVLRAGAVRSSAGRPRSEARGDECRETPEAPERGATAALARATYGAPGHPVLVGRAHWAPLAATLDGDVGAGPYLRAHGVVEVDCADLGGGHDVDVPGGATSGTTC</sequence>
<protein>
    <submittedName>
        <fullName evidence="3">Molybdenum cofactor cytidylyltransferase</fullName>
    </submittedName>
</protein>
<feature type="domain" description="MobA-like NTP transferase" evidence="2">
    <location>
        <begin position="13"/>
        <end position="201"/>
    </location>
</feature>
<accession>A0A2M9CYQ4</accession>
<dbReference type="GO" id="GO:0016779">
    <property type="term" value="F:nucleotidyltransferase activity"/>
    <property type="evidence" value="ECO:0007669"/>
    <property type="project" value="UniProtKB-KW"/>
</dbReference>
<proteinExistence type="predicted"/>
<dbReference type="Gene3D" id="3.90.550.10">
    <property type="entry name" value="Spore Coat Polysaccharide Biosynthesis Protein SpsA, Chain A"/>
    <property type="match status" value="1"/>
</dbReference>
<dbReference type="Proteomes" id="UP000231693">
    <property type="component" value="Unassembled WGS sequence"/>
</dbReference>
<keyword evidence="3" id="KW-0808">Transferase</keyword>
<dbReference type="EMBL" id="PGFE01000001">
    <property type="protein sequence ID" value="PJJ77040.1"/>
    <property type="molecule type" value="Genomic_DNA"/>
</dbReference>